<evidence type="ECO:0000313" key="1">
    <source>
        <dbReference type="EMBL" id="MEQ2221405.1"/>
    </source>
</evidence>
<proteinExistence type="predicted"/>
<protein>
    <submittedName>
        <fullName evidence="1">Uncharacterized protein</fullName>
    </submittedName>
</protein>
<comment type="caution">
    <text evidence="1">The sequence shown here is derived from an EMBL/GenBank/DDBJ whole genome shotgun (WGS) entry which is preliminary data.</text>
</comment>
<evidence type="ECO:0000313" key="2">
    <source>
        <dbReference type="Proteomes" id="UP001482620"/>
    </source>
</evidence>
<sequence length="107" mass="12233">MLQLSEWLKVLMKAIVVADVQLEISPDYQLSITDSGTIDLLSFKKKLEKVFLREVCFHLRHLKLSVFPACTPKVIKELDVFLFSSRNVTHLCSSGQFCAFKLIVECL</sequence>
<name>A0ABV0SMA9_9TELE</name>
<dbReference type="EMBL" id="JAHRIQ010001370">
    <property type="protein sequence ID" value="MEQ2221405.1"/>
    <property type="molecule type" value="Genomic_DNA"/>
</dbReference>
<dbReference type="Proteomes" id="UP001482620">
    <property type="component" value="Unassembled WGS sequence"/>
</dbReference>
<accession>A0ABV0SMA9</accession>
<organism evidence="1 2">
    <name type="scientific">Ilyodon furcidens</name>
    <name type="common">goldbreast splitfin</name>
    <dbReference type="NCBI Taxonomy" id="33524"/>
    <lineage>
        <taxon>Eukaryota</taxon>
        <taxon>Metazoa</taxon>
        <taxon>Chordata</taxon>
        <taxon>Craniata</taxon>
        <taxon>Vertebrata</taxon>
        <taxon>Euteleostomi</taxon>
        <taxon>Actinopterygii</taxon>
        <taxon>Neopterygii</taxon>
        <taxon>Teleostei</taxon>
        <taxon>Neoteleostei</taxon>
        <taxon>Acanthomorphata</taxon>
        <taxon>Ovalentaria</taxon>
        <taxon>Atherinomorphae</taxon>
        <taxon>Cyprinodontiformes</taxon>
        <taxon>Goodeidae</taxon>
        <taxon>Ilyodon</taxon>
    </lineage>
</organism>
<keyword evidence="2" id="KW-1185">Reference proteome</keyword>
<gene>
    <name evidence="1" type="ORF">ILYODFUR_015559</name>
</gene>
<reference evidence="1 2" key="1">
    <citation type="submission" date="2021-06" db="EMBL/GenBank/DDBJ databases">
        <authorList>
            <person name="Palmer J.M."/>
        </authorList>
    </citation>
    <scope>NUCLEOTIDE SEQUENCE [LARGE SCALE GENOMIC DNA]</scope>
    <source>
        <strain evidence="2">if_2019</strain>
        <tissue evidence="1">Muscle</tissue>
    </source>
</reference>